<evidence type="ECO:0000313" key="2">
    <source>
        <dbReference type="EMBL" id="HHJ63961.1"/>
    </source>
</evidence>
<gene>
    <name evidence="2" type="ORF">ENJ61_03550</name>
</gene>
<keyword evidence="1" id="KW-1133">Transmembrane helix</keyword>
<organism evidence="2">
    <name type="scientific">Aquifex aeolicus</name>
    <dbReference type="NCBI Taxonomy" id="63363"/>
    <lineage>
        <taxon>Bacteria</taxon>
        <taxon>Pseudomonadati</taxon>
        <taxon>Aquificota</taxon>
        <taxon>Aquificia</taxon>
        <taxon>Aquificales</taxon>
        <taxon>Aquificaceae</taxon>
        <taxon>Aquifex</taxon>
    </lineage>
</organism>
<feature type="transmembrane region" description="Helical" evidence="1">
    <location>
        <begin position="182"/>
        <end position="204"/>
    </location>
</feature>
<proteinExistence type="predicted"/>
<accession>A0A7C5QEB1</accession>
<keyword evidence="1" id="KW-0812">Transmembrane</keyword>
<sequence>MHEDHGKEEKEEFGELIKFTFAGFAGGLGLGWLFDRLGFQQNPFGEWLVRVLAGEGESLLEGIFAIRKKIAGEVHSLAQAYGWGKLVGMTVPWWVDLISRLAGVDVYGWEGFYIPYLYAMSDQIGANVAGFIYLYRHEGSLGETFRRYRSNPVMLASLFVILIVPFGLLTARLLGFSPTTNLFVALETIAANLCWLPPLVGVVVERRKQRG</sequence>
<keyword evidence="1" id="KW-0472">Membrane</keyword>
<feature type="transmembrane region" description="Helical" evidence="1">
    <location>
        <begin position="16"/>
        <end position="34"/>
    </location>
</feature>
<comment type="caution">
    <text evidence="2">The sequence shown here is derived from an EMBL/GenBank/DDBJ whole genome shotgun (WGS) entry which is preliminary data.</text>
</comment>
<protein>
    <submittedName>
        <fullName evidence="2">Uncharacterized protein</fullName>
    </submittedName>
</protein>
<dbReference type="EMBL" id="DRNB01000132">
    <property type="protein sequence ID" value="HHJ63961.1"/>
    <property type="molecule type" value="Genomic_DNA"/>
</dbReference>
<dbReference type="AlphaFoldDB" id="A0A7C5QEB1"/>
<evidence type="ECO:0000256" key="1">
    <source>
        <dbReference type="SAM" id="Phobius"/>
    </source>
</evidence>
<dbReference type="Proteomes" id="UP000885792">
    <property type="component" value="Unassembled WGS sequence"/>
</dbReference>
<feature type="transmembrane region" description="Helical" evidence="1">
    <location>
        <begin position="116"/>
        <end position="135"/>
    </location>
</feature>
<reference evidence="2" key="1">
    <citation type="journal article" date="2020" name="mSystems">
        <title>Genome- and Community-Level Interaction Insights into Carbon Utilization and Element Cycling Functions of Hydrothermarchaeota in Hydrothermal Sediment.</title>
        <authorList>
            <person name="Zhou Z."/>
            <person name="Liu Y."/>
            <person name="Xu W."/>
            <person name="Pan J."/>
            <person name="Luo Z.H."/>
            <person name="Li M."/>
        </authorList>
    </citation>
    <scope>NUCLEOTIDE SEQUENCE [LARGE SCALE GENOMIC DNA]</scope>
    <source>
        <strain evidence="2">HyVt-501</strain>
    </source>
</reference>
<name>A0A7C5QEB1_AQUAO</name>
<feature type="transmembrane region" description="Helical" evidence="1">
    <location>
        <begin position="155"/>
        <end position="176"/>
    </location>
</feature>